<feature type="non-terminal residue" evidence="1">
    <location>
        <position position="95"/>
    </location>
</feature>
<dbReference type="EMBL" id="BTSX01000006">
    <property type="protein sequence ID" value="GMT05110.1"/>
    <property type="molecule type" value="Genomic_DNA"/>
</dbReference>
<accession>A0AAV5UFM8</accession>
<organism evidence="1 2">
    <name type="scientific">Pristionchus entomophagus</name>
    <dbReference type="NCBI Taxonomy" id="358040"/>
    <lineage>
        <taxon>Eukaryota</taxon>
        <taxon>Metazoa</taxon>
        <taxon>Ecdysozoa</taxon>
        <taxon>Nematoda</taxon>
        <taxon>Chromadorea</taxon>
        <taxon>Rhabditida</taxon>
        <taxon>Rhabditina</taxon>
        <taxon>Diplogasteromorpha</taxon>
        <taxon>Diplogasteroidea</taxon>
        <taxon>Neodiplogasteridae</taxon>
        <taxon>Pristionchus</taxon>
    </lineage>
</organism>
<evidence type="ECO:0000313" key="2">
    <source>
        <dbReference type="Proteomes" id="UP001432027"/>
    </source>
</evidence>
<evidence type="ECO:0000313" key="1">
    <source>
        <dbReference type="EMBL" id="GMT05110.1"/>
    </source>
</evidence>
<reference evidence="1" key="1">
    <citation type="submission" date="2023-10" db="EMBL/GenBank/DDBJ databases">
        <title>Genome assembly of Pristionchus species.</title>
        <authorList>
            <person name="Yoshida K."/>
            <person name="Sommer R.J."/>
        </authorList>
    </citation>
    <scope>NUCLEOTIDE SEQUENCE</scope>
    <source>
        <strain evidence="1">RS0144</strain>
    </source>
</reference>
<protein>
    <submittedName>
        <fullName evidence="1">Uncharacterized protein</fullName>
    </submittedName>
</protein>
<dbReference type="AlphaFoldDB" id="A0AAV5UFM8"/>
<feature type="non-terminal residue" evidence="1">
    <location>
        <position position="1"/>
    </location>
</feature>
<dbReference type="Proteomes" id="UP001432027">
    <property type="component" value="Unassembled WGS sequence"/>
</dbReference>
<gene>
    <name evidence="1" type="ORF">PENTCL1PPCAC_27284</name>
</gene>
<keyword evidence="2" id="KW-1185">Reference proteome</keyword>
<proteinExistence type="predicted"/>
<name>A0AAV5UFM8_9BILA</name>
<sequence length="95" mass="10335">RNDLRSCVSAPSLSIDVVDESGEGVLDIQASGNSHSVPVQISHHLVFTLHMKDLHISGRITAISLLHEWAEVRLNQADPFFELSISDNGNSEVAC</sequence>
<comment type="caution">
    <text evidence="1">The sequence shown here is derived from an EMBL/GenBank/DDBJ whole genome shotgun (WGS) entry which is preliminary data.</text>
</comment>